<keyword evidence="3" id="KW-1185">Reference proteome</keyword>
<evidence type="ECO:0000313" key="3">
    <source>
        <dbReference type="Proteomes" id="UP000324298"/>
    </source>
</evidence>
<organism evidence="2 3">
    <name type="scientific">Oryzomonas rubra</name>
    <dbReference type="NCBI Taxonomy" id="2509454"/>
    <lineage>
        <taxon>Bacteria</taxon>
        <taxon>Pseudomonadati</taxon>
        <taxon>Thermodesulfobacteriota</taxon>
        <taxon>Desulfuromonadia</taxon>
        <taxon>Geobacterales</taxon>
        <taxon>Geobacteraceae</taxon>
        <taxon>Oryzomonas</taxon>
    </lineage>
</organism>
<name>A0A5A9XFI0_9BACT</name>
<evidence type="ECO:0000313" key="2">
    <source>
        <dbReference type="EMBL" id="KAA0891634.1"/>
    </source>
</evidence>
<gene>
    <name evidence="2" type="ORF">ET418_09295</name>
</gene>
<dbReference type="EMBL" id="SRSD01000005">
    <property type="protein sequence ID" value="KAA0891634.1"/>
    <property type="molecule type" value="Genomic_DNA"/>
</dbReference>
<protein>
    <submittedName>
        <fullName evidence="2">Uncharacterized protein</fullName>
    </submittedName>
</protein>
<comment type="caution">
    <text evidence="2">The sequence shown here is derived from an EMBL/GenBank/DDBJ whole genome shotgun (WGS) entry which is preliminary data.</text>
</comment>
<feature type="chain" id="PRO_5022857534" evidence="1">
    <location>
        <begin position="25"/>
        <end position="107"/>
    </location>
</feature>
<evidence type="ECO:0000256" key="1">
    <source>
        <dbReference type="SAM" id="SignalP"/>
    </source>
</evidence>
<dbReference type="OrthoDB" id="5396826at2"/>
<accession>A0A5A9XFI0</accession>
<dbReference type="Proteomes" id="UP000324298">
    <property type="component" value="Unassembled WGS sequence"/>
</dbReference>
<reference evidence="2 3" key="1">
    <citation type="submission" date="2019-04" db="EMBL/GenBank/DDBJ databases">
        <title>Geobacter ruber sp. nov., ferric-reducing bacteria isolated from paddy soil.</title>
        <authorList>
            <person name="Xu Z."/>
            <person name="Masuda Y."/>
            <person name="Itoh H."/>
            <person name="Senoo K."/>
        </authorList>
    </citation>
    <scope>NUCLEOTIDE SEQUENCE [LARGE SCALE GENOMIC DNA]</scope>
    <source>
        <strain evidence="2 3">Red88</strain>
    </source>
</reference>
<proteinExistence type="predicted"/>
<feature type="signal peptide" evidence="1">
    <location>
        <begin position="1"/>
        <end position="24"/>
    </location>
</feature>
<sequence length="107" mass="11769">MNSIARTMTVIAASMLFSAVPILADEGNMGSMESQVPQAQEGTKDECLLVAMNCGKDVDSIQERIDRLNAEIGRGTDVYTPEELKKLQDQVNDYNRQFELIIENSGG</sequence>
<dbReference type="AlphaFoldDB" id="A0A5A9XFI0"/>
<keyword evidence="1" id="KW-0732">Signal</keyword>
<dbReference type="RefSeq" id="WP_149307334.1">
    <property type="nucleotide sequence ID" value="NZ_SRSD01000005.1"/>
</dbReference>